<reference evidence="3" key="1">
    <citation type="submission" date="2016-10" db="EMBL/GenBank/DDBJ databases">
        <authorList>
            <person name="Varghese N."/>
            <person name="Submissions S."/>
        </authorList>
    </citation>
    <scope>NUCLEOTIDE SEQUENCE [LARGE SCALE GENOMIC DNA]</scope>
    <source>
        <strain evidence="3">K1</strain>
    </source>
</reference>
<dbReference type="InterPro" id="IPR018672">
    <property type="entry name" value="DUF2140"/>
</dbReference>
<proteinExistence type="predicted"/>
<keyword evidence="3" id="KW-1185">Reference proteome</keyword>
<keyword evidence="1" id="KW-0812">Transmembrane</keyword>
<dbReference type="STRING" id="150248.SAMN05216169_100931"/>
<dbReference type="OrthoDB" id="2412610at2"/>
<protein>
    <submittedName>
        <fullName evidence="2">Uncharacterized protein YpmS</fullName>
    </submittedName>
</protein>
<sequence>MKTVKVKWKHLFFCLLGINGLLIALLFFYMFQPSSSPSIPTIEGEGPTFTVQTSKQHLNALVNAYIQKHEKKGQLSYDVQLADRLYIKSVLPVFGRPVDLTMAFDPVVDEHGHIVLAQPMMTFGQLRLPVPYVLAYIDKHASLPNWVKVDAKQERIYIVVSDIQIKKGFVLKAKTFDLSKDDITFTVTITK</sequence>
<evidence type="ECO:0000256" key="1">
    <source>
        <dbReference type="SAM" id="Phobius"/>
    </source>
</evidence>
<dbReference type="AlphaFoldDB" id="A0A1I0SXS1"/>
<dbReference type="RefSeq" id="WP_091701226.1">
    <property type="nucleotide sequence ID" value="NZ_FOJQ01000009.1"/>
</dbReference>
<accession>A0A1I0SXS1</accession>
<evidence type="ECO:0000313" key="3">
    <source>
        <dbReference type="Proteomes" id="UP000198979"/>
    </source>
</evidence>
<keyword evidence="1" id="KW-1133">Transmembrane helix</keyword>
<evidence type="ECO:0000313" key="2">
    <source>
        <dbReference type="EMBL" id="SFA44271.1"/>
    </source>
</evidence>
<gene>
    <name evidence="2" type="ORF">SAMN05216169_100931</name>
</gene>
<organism evidence="2 3">
    <name type="scientific">Anoxybacillus pushchinoensis</name>
    <dbReference type="NCBI Taxonomy" id="150248"/>
    <lineage>
        <taxon>Bacteria</taxon>
        <taxon>Bacillati</taxon>
        <taxon>Bacillota</taxon>
        <taxon>Bacilli</taxon>
        <taxon>Bacillales</taxon>
        <taxon>Anoxybacillaceae</taxon>
        <taxon>Anoxybacillus</taxon>
    </lineage>
</organism>
<dbReference type="EMBL" id="FOJQ01000009">
    <property type="protein sequence ID" value="SFA44271.1"/>
    <property type="molecule type" value="Genomic_DNA"/>
</dbReference>
<feature type="transmembrane region" description="Helical" evidence="1">
    <location>
        <begin position="12"/>
        <end position="31"/>
    </location>
</feature>
<keyword evidence="1" id="KW-0472">Membrane</keyword>
<name>A0A1I0SXS1_9BACL</name>
<dbReference type="Proteomes" id="UP000198979">
    <property type="component" value="Unassembled WGS sequence"/>
</dbReference>
<dbReference type="Pfam" id="PF09911">
    <property type="entry name" value="DUF2140"/>
    <property type="match status" value="1"/>
</dbReference>